<name>A0A7W9VXA4_9HYPH</name>
<dbReference type="NCBIfam" id="TIGR00525">
    <property type="entry name" value="folB"/>
    <property type="match status" value="1"/>
</dbReference>
<dbReference type="GO" id="GO:0046656">
    <property type="term" value="P:folic acid biosynthetic process"/>
    <property type="evidence" value="ECO:0007669"/>
    <property type="project" value="UniProtKB-UniRule"/>
</dbReference>
<feature type="domain" description="Dihydroneopterin aldolase/epimerase" evidence="7">
    <location>
        <begin position="34"/>
        <end position="147"/>
    </location>
</feature>
<dbReference type="Gene3D" id="3.30.1130.10">
    <property type="match status" value="1"/>
</dbReference>
<dbReference type="PANTHER" id="PTHR42844">
    <property type="entry name" value="DIHYDRONEOPTERIN ALDOLASE 1-RELATED"/>
    <property type="match status" value="1"/>
</dbReference>
<dbReference type="NCBIfam" id="TIGR00526">
    <property type="entry name" value="folB_dom"/>
    <property type="match status" value="1"/>
</dbReference>
<organism evidence="8 9">
    <name type="scientific">Aquamicrobium lusatiense</name>
    <dbReference type="NCBI Taxonomy" id="89772"/>
    <lineage>
        <taxon>Bacteria</taxon>
        <taxon>Pseudomonadati</taxon>
        <taxon>Pseudomonadota</taxon>
        <taxon>Alphaproteobacteria</taxon>
        <taxon>Hyphomicrobiales</taxon>
        <taxon>Phyllobacteriaceae</taxon>
        <taxon>Aquamicrobium</taxon>
    </lineage>
</organism>
<sequence length="155" mass="17277">MSTDELLLDPAIAGTSAPGGRIFRRNTTGTTYRITMKNCAFFARHGLLDEEERLGQRFYVDAELDVRPSVGIEEDCIEATVDYGLAFAEIEKIVTGRRRFLIETLALDISRTLCEVFPQIMRARITVRKPNAPVRGVLDHVEVTIVWPQGPAAGL</sequence>
<evidence type="ECO:0000256" key="6">
    <source>
        <dbReference type="RuleBase" id="RU362079"/>
    </source>
</evidence>
<comment type="pathway">
    <text evidence="2 6">Cofactor biosynthesis; tetrahydrofolate biosynthesis; 2-amino-4-hydroxy-6-hydroxymethyl-7,8-dihydropteridine diphosphate from 7,8-dihydroneopterin triphosphate: step 3/4.</text>
</comment>
<dbReference type="Pfam" id="PF02152">
    <property type="entry name" value="FolB"/>
    <property type="match status" value="1"/>
</dbReference>
<dbReference type="Proteomes" id="UP000533306">
    <property type="component" value="Unassembled WGS sequence"/>
</dbReference>
<dbReference type="EC" id="4.1.2.25" evidence="6"/>
<dbReference type="InterPro" id="IPR006157">
    <property type="entry name" value="FolB_dom"/>
</dbReference>
<comment type="catalytic activity">
    <reaction evidence="1 6">
        <text>7,8-dihydroneopterin = 6-hydroxymethyl-7,8-dihydropterin + glycolaldehyde</text>
        <dbReference type="Rhea" id="RHEA:10540"/>
        <dbReference type="ChEBI" id="CHEBI:17001"/>
        <dbReference type="ChEBI" id="CHEBI:17071"/>
        <dbReference type="ChEBI" id="CHEBI:44841"/>
        <dbReference type="EC" id="4.1.2.25"/>
    </reaction>
</comment>
<keyword evidence="9" id="KW-1185">Reference proteome</keyword>
<dbReference type="GO" id="GO:0046654">
    <property type="term" value="P:tetrahydrofolate biosynthetic process"/>
    <property type="evidence" value="ECO:0007669"/>
    <property type="project" value="UniProtKB-UniRule"/>
</dbReference>
<dbReference type="GO" id="GO:0005737">
    <property type="term" value="C:cytoplasm"/>
    <property type="evidence" value="ECO:0007669"/>
    <property type="project" value="TreeGrafter"/>
</dbReference>
<dbReference type="InterPro" id="IPR006156">
    <property type="entry name" value="Dihydroneopterin_aldolase"/>
</dbReference>
<evidence type="ECO:0000256" key="2">
    <source>
        <dbReference type="ARBA" id="ARBA00005013"/>
    </source>
</evidence>
<proteinExistence type="inferred from homology"/>
<accession>A0A7W9VXA4</accession>
<evidence type="ECO:0000256" key="5">
    <source>
        <dbReference type="ARBA" id="ARBA00023239"/>
    </source>
</evidence>
<evidence type="ECO:0000256" key="3">
    <source>
        <dbReference type="ARBA" id="ARBA00005708"/>
    </source>
</evidence>
<reference evidence="8 9" key="1">
    <citation type="submission" date="2020-08" db="EMBL/GenBank/DDBJ databases">
        <title>Genomic Encyclopedia of Type Strains, Phase IV (KMG-IV): sequencing the most valuable type-strain genomes for metagenomic binning, comparative biology and taxonomic classification.</title>
        <authorList>
            <person name="Goeker M."/>
        </authorList>
    </citation>
    <scope>NUCLEOTIDE SEQUENCE [LARGE SCALE GENOMIC DNA]</scope>
    <source>
        <strain evidence="8 9">DSM 11099</strain>
    </source>
</reference>
<evidence type="ECO:0000259" key="7">
    <source>
        <dbReference type="SMART" id="SM00905"/>
    </source>
</evidence>
<protein>
    <recommendedName>
        <fullName evidence="6">7,8-dihydroneopterin aldolase</fullName>
        <ecNumber evidence="6">4.1.2.25</ecNumber>
    </recommendedName>
</protein>
<evidence type="ECO:0000256" key="4">
    <source>
        <dbReference type="ARBA" id="ARBA00022909"/>
    </source>
</evidence>
<gene>
    <name evidence="8" type="ORF">HNR59_003376</name>
</gene>
<dbReference type="SUPFAM" id="SSF55620">
    <property type="entry name" value="Tetrahydrobiopterin biosynthesis enzymes-like"/>
    <property type="match status" value="1"/>
</dbReference>
<keyword evidence="4 6" id="KW-0289">Folate biosynthesis</keyword>
<dbReference type="EMBL" id="JACHEU010000003">
    <property type="protein sequence ID" value="MBB6013982.1"/>
    <property type="molecule type" value="Genomic_DNA"/>
</dbReference>
<dbReference type="UniPathway" id="UPA00077">
    <property type="reaction ID" value="UER00154"/>
</dbReference>
<comment type="similarity">
    <text evidence="3 6">Belongs to the DHNA family.</text>
</comment>
<dbReference type="CDD" id="cd00534">
    <property type="entry name" value="DHNA_DHNTPE"/>
    <property type="match status" value="1"/>
</dbReference>
<comment type="caution">
    <text evidence="8">The sequence shown here is derived from an EMBL/GenBank/DDBJ whole genome shotgun (WGS) entry which is preliminary data.</text>
</comment>
<evidence type="ECO:0000313" key="8">
    <source>
        <dbReference type="EMBL" id="MBB6013982.1"/>
    </source>
</evidence>
<dbReference type="GO" id="GO:0004150">
    <property type="term" value="F:dihydroneopterin aldolase activity"/>
    <property type="evidence" value="ECO:0007669"/>
    <property type="project" value="UniProtKB-UniRule"/>
</dbReference>
<keyword evidence="5 6" id="KW-0456">Lyase</keyword>
<evidence type="ECO:0000313" key="9">
    <source>
        <dbReference type="Proteomes" id="UP000533306"/>
    </source>
</evidence>
<dbReference type="SMART" id="SM00905">
    <property type="entry name" value="FolB"/>
    <property type="match status" value="1"/>
</dbReference>
<comment type="function">
    <text evidence="6">Catalyzes the conversion of 7,8-dihydroneopterin to 6-hydroxymethyl-7,8-dihydropterin.</text>
</comment>
<dbReference type="PANTHER" id="PTHR42844:SF1">
    <property type="entry name" value="DIHYDRONEOPTERIN ALDOLASE 1-RELATED"/>
    <property type="match status" value="1"/>
</dbReference>
<dbReference type="AlphaFoldDB" id="A0A7W9VXA4"/>
<dbReference type="InterPro" id="IPR043133">
    <property type="entry name" value="GTP-CH-I_C/QueF"/>
</dbReference>
<evidence type="ECO:0000256" key="1">
    <source>
        <dbReference type="ARBA" id="ARBA00001353"/>
    </source>
</evidence>